<dbReference type="EMBL" id="OB664768">
    <property type="protein sequence ID" value="CAD7232533.1"/>
    <property type="molecule type" value="Genomic_DNA"/>
</dbReference>
<reference evidence="1" key="1">
    <citation type="submission" date="2020-11" db="EMBL/GenBank/DDBJ databases">
        <authorList>
            <person name="Tran Van P."/>
        </authorList>
    </citation>
    <scope>NUCLEOTIDE SEQUENCE</scope>
</reference>
<proteinExistence type="predicted"/>
<accession>A0A7R8WP54</accession>
<gene>
    <name evidence="1" type="ORF">CTOB1V02_LOCUS10368</name>
</gene>
<protein>
    <submittedName>
        <fullName evidence="1">Uncharacterized protein</fullName>
    </submittedName>
</protein>
<dbReference type="AlphaFoldDB" id="A0A7R8WP54"/>
<organism evidence="1">
    <name type="scientific">Cyprideis torosa</name>
    <dbReference type="NCBI Taxonomy" id="163714"/>
    <lineage>
        <taxon>Eukaryota</taxon>
        <taxon>Metazoa</taxon>
        <taxon>Ecdysozoa</taxon>
        <taxon>Arthropoda</taxon>
        <taxon>Crustacea</taxon>
        <taxon>Oligostraca</taxon>
        <taxon>Ostracoda</taxon>
        <taxon>Podocopa</taxon>
        <taxon>Podocopida</taxon>
        <taxon>Cytherocopina</taxon>
        <taxon>Cytheroidea</taxon>
        <taxon>Cytherideidae</taxon>
        <taxon>Cyprideis</taxon>
    </lineage>
</organism>
<evidence type="ECO:0000313" key="1">
    <source>
        <dbReference type="EMBL" id="CAD7232533.1"/>
    </source>
</evidence>
<name>A0A7R8WP54_9CRUS</name>
<sequence length="141" mass="14778">MNDVMTTSRIRGFKNSAVTTAALDLSSTVPELSFRTETSNLEFAISGAVSVSSIAVDWIMSVDFNALNGIEVAAVSAQLIGIDVSINFGNVFYKTVLGFTETLIENNLESAINNALPGVSSSLSSAMNEAVSGLLMQTCTA</sequence>